<dbReference type="Pfam" id="PF01063">
    <property type="entry name" value="Aminotran_4"/>
    <property type="match status" value="1"/>
</dbReference>
<accession>A0ABU9AYC7</accession>
<dbReference type="Gene3D" id="3.30.470.10">
    <property type="match status" value="1"/>
</dbReference>
<dbReference type="InterPro" id="IPR050571">
    <property type="entry name" value="Class-IV_PLP-Dep_Aminotrnsfr"/>
</dbReference>
<comment type="pathway">
    <text evidence="2">Amino-acid biosynthesis; L-valine biosynthesis; L-valine from pyruvate: step 4/4.</text>
</comment>
<dbReference type="Proteomes" id="UP001371305">
    <property type="component" value="Unassembled WGS sequence"/>
</dbReference>
<evidence type="ECO:0000313" key="9">
    <source>
        <dbReference type="EMBL" id="MEK7952111.1"/>
    </source>
</evidence>
<dbReference type="EMBL" id="JBBUKT010000006">
    <property type="protein sequence ID" value="MEK7952111.1"/>
    <property type="molecule type" value="Genomic_DNA"/>
</dbReference>
<comment type="similarity">
    <text evidence="4">Belongs to the class-IV pyridoxal-phosphate-dependent aminotransferase family.</text>
</comment>
<evidence type="ECO:0000256" key="8">
    <source>
        <dbReference type="ARBA" id="ARBA00049229"/>
    </source>
</evidence>
<name>A0ABU9AYC7_9BACT</name>
<dbReference type="PANTHER" id="PTHR42743:SF11">
    <property type="entry name" value="AMINODEOXYCHORISMATE LYASE"/>
    <property type="match status" value="1"/>
</dbReference>
<comment type="catalytic activity">
    <reaction evidence="7">
        <text>L-isoleucine + 2-oxoglutarate = (S)-3-methyl-2-oxopentanoate + L-glutamate</text>
        <dbReference type="Rhea" id="RHEA:24801"/>
        <dbReference type="ChEBI" id="CHEBI:16810"/>
        <dbReference type="ChEBI" id="CHEBI:29985"/>
        <dbReference type="ChEBI" id="CHEBI:35146"/>
        <dbReference type="ChEBI" id="CHEBI:58045"/>
        <dbReference type="EC" id="2.6.1.42"/>
    </reaction>
</comment>
<evidence type="ECO:0000256" key="6">
    <source>
        <dbReference type="ARBA" id="ARBA00048212"/>
    </source>
</evidence>
<dbReference type="GO" id="GO:0008483">
    <property type="term" value="F:transaminase activity"/>
    <property type="evidence" value="ECO:0007669"/>
    <property type="project" value="UniProtKB-KW"/>
</dbReference>
<keyword evidence="9" id="KW-0032">Aminotransferase</keyword>
<dbReference type="InterPro" id="IPR036038">
    <property type="entry name" value="Aminotransferase-like"/>
</dbReference>
<proteinExistence type="inferred from homology"/>
<gene>
    <name evidence="9" type="ORF">WKV53_16485</name>
</gene>
<dbReference type="PANTHER" id="PTHR42743">
    <property type="entry name" value="AMINO-ACID AMINOTRANSFERASE"/>
    <property type="match status" value="1"/>
</dbReference>
<keyword evidence="10" id="KW-1185">Reference proteome</keyword>
<dbReference type="InterPro" id="IPR043132">
    <property type="entry name" value="BCAT-like_C"/>
</dbReference>
<dbReference type="InterPro" id="IPR001544">
    <property type="entry name" value="Aminotrans_IV"/>
</dbReference>
<organism evidence="9 10">
    <name type="scientific">Luteolibacter soli</name>
    <dbReference type="NCBI Taxonomy" id="3135280"/>
    <lineage>
        <taxon>Bacteria</taxon>
        <taxon>Pseudomonadati</taxon>
        <taxon>Verrucomicrobiota</taxon>
        <taxon>Verrucomicrobiia</taxon>
        <taxon>Verrucomicrobiales</taxon>
        <taxon>Verrucomicrobiaceae</taxon>
        <taxon>Luteolibacter</taxon>
    </lineage>
</organism>
<evidence type="ECO:0000256" key="2">
    <source>
        <dbReference type="ARBA" id="ARBA00004931"/>
    </source>
</evidence>
<sequence length="260" mass="27696">MSWIWCNGDFLDGPLAVSPTDRGLTNGLGLFETVLALDGKPVALELHLERMTAGAARLRWDFEGEGIEEAIIGLLERTELAGQRARVRIAMTAGTGDLRDLARGAGALMWITAVASPLPAESMTLVTSEFPRNERSPLAGLKCASYAENLVALDEARRAGGDEPLFFNTRGELCETSAANVFLVKDGVISTPPLSSGCLAGTMRRRVMQRVEVKEGVLTAADVASADEVFVTSAIRGVVAVREIDGRSMPAGPVTVGLRR</sequence>
<evidence type="ECO:0000313" key="10">
    <source>
        <dbReference type="Proteomes" id="UP001371305"/>
    </source>
</evidence>
<dbReference type="SUPFAM" id="SSF56752">
    <property type="entry name" value="D-aminoacid aminotransferase-like PLP-dependent enzymes"/>
    <property type="match status" value="1"/>
</dbReference>
<comment type="caution">
    <text evidence="9">The sequence shown here is derived from an EMBL/GenBank/DDBJ whole genome shotgun (WGS) entry which is preliminary data.</text>
</comment>
<evidence type="ECO:0000256" key="1">
    <source>
        <dbReference type="ARBA" id="ARBA00004824"/>
    </source>
</evidence>
<comment type="catalytic activity">
    <reaction evidence="8">
        <text>L-leucine + 2-oxoglutarate = 4-methyl-2-oxopentanoate + L-glutamate</text>
        <dbReference type="Rhea" id="RHEA:18321"/>
        <dbReference type="ChEBI" id="CHEBI:16810"/>
        <dbReference type="ChEBI" id="CHEBI:17865"/>
        <dbReference type="ChEBI" id="CHEBI:29985"/>
        <dbReference type="ChEBI" id="CHEBI:57427"/>
        <dbReference type="EC" id="2.6.1.42"/>
    </reaction>
</comment>
<dbReference type="RefSeq" id="WP_341405869.1">
    <property type="nucleotide sequence ID" value="NZ_JBBUKT010000006.1"/>
</dbReference>
<evidence type="ECO:0000256" key="7">
    <source>
        <dbReference type="ARBA" id="ARBA00048798"/>
    </source>
</evidence>
<comment type="pathway">
    <text evidence="1">Amino-acid biosynthesis; L-isoleucine biosynthesis; L-isoleucine from 2-oxobutanoate: step 4/4.</text>
</comment>
<reference evidence="9 10" key="1">
    <citation type="submission" date="2024-04" db="EMBL/GenBank/DDBJ databases">
        <title>Luteolibacter sp. isolated from soil.</title>
        <authorList>
            <person name="An J."/>
        </authorList>
    </citation>
    <scope>NUCLEOTIDE SEQUENCE [LARGE SCALE GENOMIC DNA]</scope>
    <source>
        <strain evidence="9 10">Y139</strain>
    </source>
</reference>
<comment type="pathway">
    <text evidence="3">Amino-acid biosynthesis; L-leucine biosynthesis; L-leucine from 3-methyl-2-oxobutanoate: step 4/4.</text>
</comment>
<evidence type="ECO:0000256" key="4">
    <source>
        <dbReference type="ARBA" id="ARBA00009320"/>
    </source>
</evidence>
<dbReference type="EC" id="2.6.1.42" evidence="5"/>
<comment type="catalytic activity">
    <reaction evidence="6">
        <text>L-valine + 2-oxoglutarate = 3-methyl-2-oxobutanoate + L-glutamate</text>
        <dbReference type="Rhea" id="RHEA:24813"/>
        <dbReference type="ChEBI" id="CHEBI:11851"/>
        <dbReference type="ChEBI" id="CHEBI:16810"/>
        <dbReference type="ChEBI" id="CHEBI:29985"/>
        <dbReference type="ChEBI" id="CHEBI:57762"/>
        <dbReference type="EC" id="2.6.1.42"/>
    </reaction>
</comment>
<dbReference type="Gene3D" id="3.20.10.10">
    <property type="entry name" value="D-amino Acid Aminotransferase, subunit A, domain 2"/>
    <property type="match status" value="1"/>
</dbReference>
<dbReference type="InterPro" id="IPR043131">
    <property type="entry name" value="BCAT-like_N"/>
</dbReference>
<keyword evidence="9" id="KW-0808">Transferase</keyword>
<evidence type="ECO:0000256" key="3">
    <source>
        <dbReference type="ARBA" id="ARBA00005072"/>
    </source>
</evidence>
<dbReference type="CDD" id="cd00449">
    <property type="entry name" value="PLPDE_IV"/>
    <property type="match status" value="1"/>
</dbReference>
<protein>
    <recommendedName>
        <fullName evidence="5">branched-chain-amino-acid transaminase</fullName>
        <ecNumber evidence="5">2.6.1.42</ecNumber>
    </recommendedName>
</protein>
<evidence type="ECO:0000256" key="5">
    <source>
        <dbReference type="ARBA" id="ARBA00013053"/>
    </source>
</evidence>